<dbReference type="HOGENOM" id="CLU_1463689_0_0_1"/>
<accession>M1DVM8</accession>
<feature type="region of interest" description="Disordered" evidence="1">
    <location>
        <begin position="80"/>
        <end position="124"/>
    </location>
</feature>
<evidence type="ECO:0000313" key="3">
    <source>
        <dbReference type="Proteomes" id="UP000011115"/>
    </source>
</evidence>
<organism evidence="2 3">
    <name type="scientific">Solanum tuberosum</name>
    <name type="common">Potato</name>
    <dbReference type="NCBI Taxonomy" id="4113"/>
    <lineage>
        <taxon>Eukaryota</taxon>
        <taxon>Viridiplantae</taxon>
        <taxon>Streptophyta</taxon>
        <taxon>Embryophyta</taxon>
        <taxon>Tracheophyta</taxon>
        <taxon>Spermatophyta</taxon>
        <taxon>Magnoliopsida</taxon>
        <taxon>eudicotyledons</taxon>
        <taxon>Gunneridae</taxon>
        <taxon>Pentapetalae</taxon>
        <taxon>asterids</taxon>
        <taxon>lamiids</taxon>
        <taxon>Solanales</taxon>
        <taxon>Solanaceae</taxon>
        <taxon>Solanoideae</taxon>
        <taxon>Solaneae</taxon>
        <taxon>Solanum</taxon>
    </lineage>
</organism>
<sequence length="185" mass="19906">MGDAPVVAPQIDFSSPLYLHPSENAGSRVFRTNYASSRGGTNSPNPNTNTIFRGNSSTGNRSNLFCDFCKRTSHTKDRFYKLHGYPSNSRPPKGRSSGSAANAYSSEEDKNHNEESDESKRQMPLNLSKGQYEQLLNLLGSLQAGNGTDGSGNMLSGAVNLAGILACYSSITEIGPFSEEPSGTW</sequence>
<protein>
    <submittedName>
        <fullName evidence="2">Uncharacterized protein</fullName>
    </submittedName>
</protein>
<dbReference type="EnsemblPlants" id="PGSC0003DMT400095126">
    <property type="protein sequence ID" value="PGSC0003DMT400095126"/>
    <property type="gene ID" value="PGSC0003DMG400044697"/>
</dbReference>
<dbReference type="PaxDb" id="4113-PGSC0003DMT400095126"/>
<evidence type="ECO:0000313" key="2">
    <source>
        <dbReference type="EnsemblPlants" id="PGSC0003DMT400095126"/>
    </source>
</evidence>
<dbReference type="OMA" id="GRSHIFC"/>
<reference evidence="3" key="1">
    <citation type="journal article" date="2011" name="Nature">
        <title>Genome sequence and analysis of the tuber crop potato.</title>
        <authorList>
            <consortium name="The Potato Genome Sequencing Consortium"/>
        </authorList>
    </citation>
    <scope>NUCLEOTIDE SEQUENCE [LARGE SCALE GENOMIC DNA]</scope>
    <source>
        <strain evidence="3">cv. DM1-3 516 R44</strain>
    </source>
</reference>
<dbReference type="InParanoid" id="M1DVM8"/>
<dbReference type="PANTHER" id="PTHR34222:SF89">
    <property type="match status" value="1"/>
</dbReference>
<feature type="compositionally biased region" description="Polar residues" evidence="1">
    <location>
        <begin position="86"/>
        <end position="105"/>
    </location>
</feature>
<proteinExistence type="predicted"/>
<dbReference type="Gramene" id="PGSC0003DMT400095126">
    <property type="protein sequence ID" value="PGSC0003DMT400095126"/>
    <property type="gene ID" value="PGSC0003DMG400044697"/>
</dbReference>
<feature type="compositionally biased region" description="Basic and acidic residues" evidence="1">
    <location>
        <begin position="107"/>
        <end position="121"/>
    </location>
</feature>
<reference evidence="2" key="2">
    <citation type="submission" date="2015-06" db="UniProtKB">
        <authorList>
            <consortium name="EnsemblPlants"/>
        </authorList>
    </citation>
    <scope>IDENTIFICATION</scope>
    <source>
        <strain evidence="2">DM1-3 516 R44</strain>
    </source>
</reference>
<feature type="compositionally biased region" description="Low complexity" evidence="1">
    <location>
        <begin position="41"/>
        <end position="50"/>
    </location>
</feature>
<dbReference type="AlphaFoldDB" id="M1DVM8"/>
<feature type="region of interest" description="Disordered" evidence="1">
    <location>
        <begin position="33"/>
        <end position="56"/>
    </location>
</feature>
<evidence type="ECO:0000256" key="1">
    <source>
        <dbReference type="SAM" id="MobiDB-lite"/>
    </source>
</evidence>
<name>M1DVM8_SOLTU</name>
<dbReference type="PANTHER" id="PTHR34222">
    <property type="entry name" value="GAG_PRE-INTEGRS DOMAIN-CONTAINING PROTEIN"/>
    <property type="match status" value="1"/>
</dbReference>
<keyword evidence="3" id="KW-1185">Reference proteome</keyword>
<dbReference type="Proteomes" id="UP000011115">
    <property type="component" value="Unassembled WGS sequence"/>
</dbReference>